<organism evidence="2 3">
    <name type="scientific">Plectonema cf. radiosum LEGE 06105</name>
    <dbReference type="NCBI Taxonomy" id="945769"/>
    <lineage>
        <taxon>Bacteria</taxon>
        <taxon>Bacillati</taxon>
        <taxon>Cyanobacteriota</taxon>
        <taxon>Cyanophyceae</taxon>
        <taxon>Oscillatoriophycideae</taxon>
        <taxon>Oscillatoriales</taxon>
        <taxon>Microcoleaceae</taxon>
        <taxon>Plectonema</taxon>
    </lineage>
</organism>
<comment type="caution">
    <text evidence="2">The sequence shown here is derived from an EMBL/GenBank/DDBJ whole genome shotgun (WGS) entry which is preliminary data.</text>
</comment>
<evidence type="ECO:0000256" key="1">
    <source>
        <dbReference type="SAM" id="Phobius"/>
    </source>
</evidence>
<evidence type="ECO:0000313" key="2">
    <source>
        <dbReference type="EMBL" id="MBE9214798.1"/>
    </source>
</evidence>
<reference evidence="2" key="1">
    <citation type="submission" date="2020-10" db="EMBL/GenBank/DDBJ databases">
        <authorList>
            <person name="Castelo-Branco R."/>
            <person name="Eusebio N."/>
            <person name="Adriana R."/>
            <person name="Vieira A."/>
            <person name="Brugerolle De Fraissinette N."/>
            <person name="Rezende De Castro R."/>
            <person name="Schneider M.P."/>
            <person name="Vasconcelos V."/>
            <person name="Leao P.N."/>
        </authorList>
    </citation>
    <scope>NUCLEOTIDE SEQUENCE</scope>
    <source>
        <strain evidence="2">LEGE 06105</strain>
    </source>
</reference>
<dbReference type="RefSeq" id="WP_193922757.1">
    <property type="nucleotide sequence ID" value="NZ_JADEWL010000072.1"/>
</dbReference>
<name>A0A8J7F2A5_9CYAN</name>
<keyword evidence="1" id="KW-0472">Membrane</keyword>
<feature type="transmembrane region" description="Helical" evidence="1">
    <location>
        <begin position="72"/>
        <end position="89"/>
    </location>
</feature>
<accession>A0A8J7F2A5</accession>
<keyword evidence="1" id="KW-0812">Transmembrane</keyword>
<dbReference type="Proteomes" id="UP000620559">
    <property type="component" value="Unassembled WGS sequence"/>
</dbReference>
<protein>
    <submittedName>
        <fullName evidence="2">Uncharacterized protein</fullName>
    </submittedName>
</protein>
<keyword evidence="3" id="KW-1185">Reference proteome</keyword>
<proteinExistence type="predicted"/>
<gene>
    <name evidence="2" type="ORF">IQ247_19340</name>
</gene>
<feature type="transmembrane region" description="Helical" evidence="1">
    <location>
        <begin position="6"/>
        <end position="25"/>
    </location>
</feature>
<dbReference type="AlphaFoldDB" id="A0A8J7F2A5"/>
<dbReference type="EMBL" id="JADEWL010000072">
    <property type="protein sequence ID" value="MBE9214798.1"/>
    <property type="molecule type" value="Genomic_DNA"/>
</dbReference>
<sequence length="97" mass="10676">MKKNLFVINVIKIISTVLMIGAIGLELGHIYALKNHLQIPDIIRPILVIERVAVGVHLIEAIIASFKAGSKYGVYTFFVGTIGLVELFGEENQSINK</sequence>
<evidence type="ECO:0000313" key="3">
    <source>
        <dbReference type="Proteomes" id="UP000620559"/>
    </source>
</evidence>
<keyword evidence="1" id="KW-1133">Transmembrane helix</keyword>